<sequence>MSITRRLFLRNSAVGALASTAAIAPAIAEAAKADTALERARYHFDQFAAAMDELTTGYHGWKIGGAGHSREFAAPGCRTIDDYAWLSVQLVQYETGTEPRCPALIVERHHEIIGMQKQPRGWLDEPLYRDGEGVRL</sequence>
<gene>
    <name evidence="2" type="ORF">EB235_08110</name>
</gene>
<name>A0A6M7WNQ9_RHILI</name>
<feature type="chain" id="PRO_5026679845" description="Twin-arginine translocation signal domain-containing protein" evidence="1">
    <location>
        <begin position="31"/>
        <end position="136"/>
    </location>
</feature>
<dbReference type="EMBL" id="CP033367">
    <property type="protein sequence ID" value="QKD01478.1"/>
    <property type="molecule type" value="Genomic_DNA"/>
</dbReference>
<evidence type="ECO:0000256" key="1">
    <source>
        <dbReference type="SAM" id="SignalP"/>
    </source>
</evidence>
<dbReference type="Proteomes" id="UP000503017">
    <property type="component" value="Chromosome"/>
</dbReference>
<organism evidence="2 3">
    <name type="scientific">Mesorhizobium loti R88b</name>
    <dbReference type="NCBI Taxonomy" id="935548"/>
    <lineage>
        <taxon>Bacteria</taxon>
        <taxon>Pseudomonadati</taxon>
        <taxon>Pseudomonadota</taxon>
        <taxon>Alphaproteobacteria</taxon>
        <taxon>Hyphomicrobiales</taxon>
        <taxon>Phyllobacteriaceae</taxon>
        <taxon>Mesorhizobium</taxon>
    </lineage>
</organism>
<evidence type="ECO:0000313" key="2">
    <source>
        <dbReference type="EMBL" id="QKD01478.1"/>
    </source>
</evidence>
<dbReference type="AlphaFoldDB" id="A0A6M7WNQ9"/>
<accession>A0A6M7WNQ9</accession>
<evidence type="ECO:0000313" key="3">
    <source>
        <dbReference type="Proteomes" id="UP000503017"/>
    </source>
</evidence>
<dbReference type="PROSITE" id="PS51318">
    <property type="entry name" value="TAT"/>
    <property type="match status" value="1"/>
</dbReference>
<feature type="signal peptide" evidence="1">
    <location>
        <begin position="1"/>
        <end position="30"/>
    </location>
</feature>
<protein>
    <recommendedName>
        <fullName evidence="4">Twin-arginine translocation signal domain-containing protein</fullName>
    </recommendedName>
</protein>
<dbReference type="RefSeq" id="WP_027031490.1">
    <property type="nucleotide sequence ID" value="NZ_CP033367.1"/>
</dbReference>
<reference evidence="2 3" key="1">
    <citation type="submission" date="2018-10" db="EMBL/GenBank/DDBJ databases">
        <authorList>
            <person name="Perry B.J."/>
            <person name="Sullivan J.T."/>
            <person name="Murphy R.J.T."/>
            <person name="Ramsay J.P."/>
            <person name="Ronson C.W."/>
        </authorList>
    </citation>
    <scope>NUCLEOTIDE SEQUENCE [LARGE SCALE GENOMIC DNA]</scope>
    <source>
        <strain evidence="2 3">R88b</strain>
    </source>
</reference>
<proteinExistence type="predicted"/>
<dbReference type="InterPro" id="IPR006311">
    <property type="entry name" value="TAT_signal"/>
</dbReference>
<keyword evidence="1" id="KW-0732">Signal</keyword>
<evidence type="ECO:0008006" key="4">
    <source>
        <dbReference type="Google" id="ProtNLM"/>
    </source>
</evidence>